<organism evidence="2 3">
    <name type="scientific">Eisenbergiella massiliensis</name>
    <dbReference type="NCBI Taxonomy" id="1720294"/>
    <lineage>
        <taxon>Bacteria</taxon>
        <taxon>Bacillati</taxon>
        <taxon>Bacillota</taxon>
        <taxon>Clostridia</taxon>
        <taxon>Lachnospirales</taxon>
        <taxon>Lachnospiraceae</taxon>
        <taxon>Eisenbergiella</taxon>
    </lineage>
</organism>
<dbReference type="PANTHER" id="PTHR37299:SF1">
    <property type="entry name" value="STAGE 0 SPORULATION PROTEIN A HOMOLOG"/>
    <property type="match status" value="1"/>
</dbReference>
<evidence type="ECO:0000259" key="1">
    <source>
        <dbReference type="PROSITE" id="PS50930"/>
    </source>
</evidence>
<reference evidence="2" key="1">
    <citation type="submission" date="2018-08" db="EMBL/GenBank/DDBJ databases">
        <title>A genome reference for cultivated species of the human gut microbiota.</title>
        <authorList>
            <person name="Zou Y."/>
            <person name="Xue W."/>
            <person name="Luo G."/>
        </authorList>
    </citation>
    <scope>NUCLEOTIDE SEQUENCE [LARGE SCALE GENOMIC DNA]</scope>
    <source>
        <strain evidence="2">TF05-5AC</strain>
    </source>
</reference>
<name>A0A3E3HW14_9FIRM</name>
<keyword evidence="3" id="KW-1185">Reference proteome</keyword>
<dbReference type="PROSITE" id="PS50930">
    <property type="entry name" value="HTH_LYTTR"/>
    <property type="match status" value="1"/>
</dbReference>
<feature type="domain" description="HTH LytTR-type" evidence="1">
    <location>
        <begin position="43"/>
        <end position="147"/>
    </location>
</feature>
<dbReference type="InterPro" id="IPR007492">
    <property type="entry name" value="LytTR_DNA-bd_dom"/>
</dbReference>
<dbReference type="GO" id="GO:0003677">
    <property type="term" value="F:DNA binding"/>
    <property type="evidence" value="ECO:0007669"/>
    <property type="project" value="InterPro"/>
</dbReference>
<dbReference type="Pfam" id="PF04397">
    <property type="entry name" value="LytTR"/>
    <property type="match status" value="1"/>
</dbReference>
<dbReference type="AlphaFoldDB" id="A0A3E3HW14"/>
<comment type="caution">
    <text evidence="2">The sequence shown here is derived from an EMBL/GenBank/DDBJ whole genome shotgun (WGS) entry which is preliminary data.</text>
</comment>
<evidence type="ECO:0000313" key="2">
    <source>
        <dbReference type="EMBL" id="RGE56018.1"/>
    </source>
</evidence>
<dbReference type="RefSeq" id="WP_035320448.1">
    <property type="nucleotide sequence ID" value="NZ_CAMAZV010000016.1"/>
</dbReference>
<dbReference type="EMBL" id="QVLV01000032">
    <property type="protein sequence ID" value="RGE56018.1"/>
    <property type="molecule type" value="Genomic_DNA"/>
</dbReference>
<evidence type="ECO:0000313" key="3">
    <source>
        <dbReference type="Proteomes" id="UP000260812"/>
    </source>
</evidence>
<accession>A0A3E3HW14</accession>
<dbReference type="GO" id="GO:0000156">
    <property type="term" value="F:phosphorelay response regulator activity"/>
    <property type="evidence" value="ECO:0007669"/>
    <property type="project" value="InterPro"/>
</dbReference>
<gene>
    <name evidence="2" type="ORF">DXC51_26625</name>
</gene>
<sequence>MRVELKIDPACQEPCAVINAARLTPNLQAAISLLEKEGEENVFPAQRDGKTYLIEPDAIEIIRTEGRELALYDRQKRRFLLNRPLYELEKQLGKNFVRISKSALVSIRRISHVEASFNGTMELVMKNGVEEVITRSYRQQFKQRLGV</sequence>
<dbReference type="GeneID" id="97990333"/>
<protein>
    <submittedName>
        <fullName evidence="2">LytTR family transcriptional regulator</fullName>
    </submittedName>
</protein>
<dbReference type="Proteomes" id="UP000260812">
    <property type="component" value="Unassembled WGS sequence"/>
</dbReference>
<dbReference type="InterPro" id="IPR046947">
    <property type="entry name" value="LytR-like"/>
</dbReference>
<dbReference type="Gene3D" id="2.40.50.1020">
    <property type="entry name" value="LytTr DNA-binding domain"/>
    <property type="match status" value="1"/>
</dbReference>
<proteinExistence type="predicted"/>
<dbReference type="GeneID" id="86056130"/>
<dbReference type="PANTHER" id="PTHR37299">
    <property type="entry name" value="TRANSCRIPTIONAL REGULATOR-RELATED"/>
    <property type="match status" value="1"/>
</dbReference>
<dbReference type="SMART" id="SM00850">
    <property type="entry name" value="LytTR"/>
    <property type="match status" value="1"/>
</dbReference>